<proteinExistence type="predicted"/>
<organism evidence="2 3">
    <name type="scientific">Flavobacterium anhuiense</name>
    <dbReference type="NCBI Taxonomy" id="459526"/>
    <lineage>
        <taxon>Bacteria</taxon>
        <taxon>Pseudomonadati</taxon>
        <taxon>Bacteroidota</taxon>
        <taxon>Flavobacteriia</taxon>
        <taxon>Flavobacteriales</taxon>
        <taxon>Flavobacteriaceae</taxon>
        <taxon>Flavobacterium</taxon>
    </lineage>
</organism>
<feature type="signal peptide" evidence="1">
    <location>
        <begin position="1"/>
        <end position="20"/>
    </location>
</feature>
<evidence type="ECO:0000256" key="1">
    <source>
        <dbReference type="SAM" id="SignalP"/>
    </source>
</evidence>
<evidence type="ECO:0000313" key="3">
    <source>
        <dbReference type="Proteomes" id="UP000290433"/>
    </source>
</evidence>
<comment type="caution">
    <text evidence="2">The sequence shown here is derived from an EMBL/GenBank/DDBJ whole genome shotgun (WGS) entry which is preliminary data.</text>
</comment>
<keyword evidence="1" id="KW-0732">Signal</keyword>
<dbReference type="EMBL" id="JUIV01000010">
    <property type="protein sequence ID" value="RYJ38224.1"/>
    <property type="molecule type" value="Genomic_DNA"/>
</dbReference>
<evidence type="ECO:0000313" key="2">
    <source>
        <dbReference type="EMBL" id="RYJ38224.1"/>
    </source>
</evidence>
<dbReference type="OrthoDB" id="1377504at2"/>
<reference evidence="2 3" key="1">
    <citation type="submission" date="2014-12" db="EMBL/GenBank/DDBJ databases">
        <title>Genome sequence of Flavobacterium anhuiense RCM74.</title>
        <authorList>
            <person name="Kim J.F."/>
            <person name="Song J.Y."/>
            <person name="Kwak M.-J."/>
            <person name="Lee S.-W."/>
        </authorList>
    </citation>
    <scope>NUCLEOTIDE SEQUENCE [LARGE SCALE GENOMIC DNA]</scope>
    <source>
        <strain evidence="2 3">RCM74</strain>
    </source>
</reference>
<dbReference type="AlphaFoldDB" id="A0A444VXE6"/>
<accession>A0A444VXE6</accession>
<dbReference type="RefSeq" id="WP_129747741.1">
    <property type="nucleotide sequence ID" value="NZ_JUIV01000010.1"/>
</dbReference>
<keyword evidence="2" id="KW-0176">Collagen</keyword>
<feature type="chain" id="PRO_5019236860" evidence="1">
    <location>
        <begin position="21"/>
        <end position="836"/>
    </location>
</feature>
<name>A0A444VXE6_9FLAO</name>
<protein>
    <submittedName>
        <fullName evidence="2">Collagen triple helix repeat protein</fullName>
    </submittedName>
</protein>
<sequence length="836" mass="88319">MKIKKIVCMLLLAQSGFVMAQTETLVTPNGKKVRVHTNPIITANNGLKAESGNIELGGALLKPTTIVTNSENTLTIDGLQVGANTDNVLVADPTGVLKWVTRASLGDNLGNHTATQALNMQYYAINNGGGQWGLRFEKGLNDQFTSDYFKSNYATFEKMYVKVDELPNLKPNDPLEFTPNGFDFVTRNYNGGILRSTSLKEMMDVAQNQYFMPKINLANNVVDNAIADLLTIPYDGQFVYNTNVNMQNGNGIGIYYNSGGIWIPVNAGDNLGDHKATKNLNMGSYLINGDGSSDGGLLFSNSDNAGFENSSLSIGLMPELKLDDPALTANRLPYLVTVVGTGQKLSRTDLKDVLFAAKDNLGDHTATQDLEMSNRNINNAMDIKALGTVAGKKLIADTKIIAPQAQITFGAGAGKIAVSDSDGNLTWTDSSAITIAGDNLGNHIATKDLDMNNRDISNAGNITADDVINANYLTAATKIIAPAVKITNGASTGKIAVSDASGNLTWTDPSAITVAGDNLGNHIATKDLDMNNQNISNAKNITAENITAENITANEEVRATNLTATIKTFTPALRIVNGAGTGKIAVSDASGNLTWTDPSAITVAGDNLGNHIATQDLVMSSKNISGAANVTASGTVTGTNLTATTKTVTPAVQITNGAGTGKIAVSDASGNLVWTNATAEGILISSYTGPLATAVETPYPLNVSTNLLYSNRTITVDKPSRIIITGSLTVAAKSNTMGTGDIIIKQNGTKAVGFGTSLKYSVFNPIMNGLGEIDPNLCLTTRLSFEANVDVEPGTYTFSVDILPTFSAPINTQENYAPEHYSPVPGNYISYKVYNK</sequence>
<dbReference type="Proteomes" id="UP000290433">
    <property type="component" value="Unassembled WGS sequence"/>
</dbReference>
<gene>
    <name evidence="2" type="ORF">NU08_2839</name>
</gene>